<dbReference type="EMBL" id="MU853844">
    <property type="protein sequence ID" value="KAK3937837.1"/>
    <property type="molecule type" value="Genomic_DNA"/>
</dbReference>
<organism evidence="2 3">
    <name type="scientific">Diplogelasinospora grovesii</name>
    <dbReference type="NCBI Taxonomy" id="303347"/>
    <lineage>
        <taxon>Eukaryota</taxon>
        <taxon>Fungi</taxon>
        <taxon>Dikarya</taxon>
        <taxon>Ascomycota</taxon>
        <taxon>Pezizomycotina</taxon>
        <taxon>Sordariomycetes</taxon>
        <taxon>Sordariomycetidae</taxon>
        <taxon>Sordariales</taxon>
        <taxon>Diplogelasinosporaceae</taxon>
        <taxon>Diplogelasinospora</taxon>
    </lineage>
</organism>
<evidence type="ECO:0000313" key="3">
    <source>
        <dbReference type="Proteomes" id="UP001303473"/>
    </source>
</evidence>
<reference evidence="3" key="1">
    <citation type="journal article" date="2023" name="Mol. Phylogenet. Evol.">
        <title>Genome-scale phylogeny and comparative genomics of the fungal order Sordariales.</title>
        <authorList>
            <person name="Hensen N."/>
            <person name="Bonometti L."/>
            <person name="Westerberg I."/>
            <person name="Brannstrom I.O."/>
            <person name="Guillou S."/>
            <person name="Cros-Aarteil S."/>
            <person name="Calhoun S."/>
            <person name="Haridas S."/>
            <person name="Kuo A."/>
            <person name="Mondo S."/>
            <person name="Pangilinan J."/>
            <person name="Riley R."/>
            <person name="LaButti K."/>
            <person name="Andreopoulos B."/>
            <person name="Lipzen A."/>
            <person name="Chen C."/>
            <person name="Yan M."/>
            <person name="Daum C."/>
            <person name="Ng V."/>
            <person name="Clum A."/>
            <person name="Steindorff A."/>
            <person name="Ohm R.A."/>
            <person name="Martin F."/>
            <person name="Silar P."/>
            <person name="Natvig D.O."/>
            <person name="Lalanne C."/>
            <person name="Gautier V."/>
            <person name="Ament-Velasquez S.L."/>
            <person name="Kruys A."/>
            <person name="Hutchinson M.I."/>
            <person name="Powell A.J."/>
            <person name="Barry K."/>
            <person name="Miller A.N."/>
            <person name="Grigoriev I.V."/>
            <person name="Debuchy R."/>
            <person name="Gladieux P."/>
            <person name="Hiltunen Thoren M."/>
            <person name="Johannesson H."/>
        </authorList>
    </citation>
    <scope>NUCLEOTIDE SEQUENCE [LARGE SCALE GENOMIC DNA]</scope>
    <source>
        <strain evidence="3">CBS 340.73</strain>
    </source>
</reference>
<accession>A0AAN6N279</accession>
<protein>
    <recommendedName>
        <fullName evidence="1">Aminoglycoside phosphotransferase domain-containing protein</fullName>
    </recommendedName>
</protein>
<feature type="non-terminal residue" evidence="2">
    <location>
        <position position="1"/>
    </location>
</feature>
<feature type="domain" description="Aminoglycoside phosphotransferase" evidence="1">
    <location>
        <begin position="1"/>
        <end position="31"/>
    </location>
</feature>
<gene>
    <name evidence="2" type="ORF">QBC46DRAFT_266659</name>
</gene>
<dbReference type="Gene3D" id="3.90.1200.10">
    <property type="match status" value="1"/>
</dbReference>
<comment type="caution">
    <text evidence="2">The sequence shown here is derived from an EMBL/GenBank/DDBJ whole genome shotgun (WGS) entry which is preliminary data.</text>
</comment>
<dbReference type="Proteomes" id="UP001303473">
    <property type="component" value="Unassembled WGS sequence"/>
</dbReference>
<dbReference type="InterPro" id="IPR002575">
    <property type="entry name" value="Aminoglycoside_PTrfase"/>
</dbReference>
<sequence>LLHGDFGSCNIMVDEGTCHLVGVIDWAEAEVCPFGLSLHSLQSLTGKLRLRDGWTRFEDYDTLQNVFWERFKQEVGGLSDDQLRTIKLARALGVLLSRGFTSRLANEPEPAPIGGDERGRYNMMSLDGFLVNPQTKFDGLK</sequence>
<dbReference type="AlphaFoldDB" id="A0AAN6N279"/>
<dbReference type="InterPro" id="IPR011009">
    <property type="entry name" value="Kinase-like_dom_sf"/>
</dbReference>
<dbReference type="SUPFAM" id="SSF56112">
    <property type="entry name" value="Protein kinase-like (PK-like)"/>
    <property type="match status" value="1"/>
</dbReference>
<evidence type="ECO:0000313" key="2">
    <source>
        <dbReference type="EMBL" id="KAK3937837.1"/>
    </source>
</evidence>
<evidence type="ECO:0000259" key="1">
    <source>
        <dbReference type="Pfam" id="PF01636"/>
    </source>
</evidence>
<keyword evidence="3" id="KW-1185">Reference proteome</keyword>
<proteinExistence type="predicted"/>
<name>A0AAN6N279_9PEZI</name>
<dbReference type="Pfam" id="PF01636">
    <property type="entry name" value="APH"/>
    <property type="match status" value="1"/>
</dbReference>